<dbReference type="InterPro" id="IPR000182">
    <property type="entry name" value="GNAT_dom"/>
</dbReference>
<name>A0A9Q8QS40_9HYPO</name>
<dbReference type="PROSITE" id="PS51186">
    <property type="entry name" value="GNAT"/>
    <property type="match status" value="1"/>
</dbReference>
<protein>
    <recommendedName>
        <fullName evidence="4">N-acetyltransferase domain-containing protein</fullName>
    </recommendedName>
</protein>
<dbReference type="Gene3D" id="3.40.630.30">
    <property type="match status" value="1"/>
</dbReference>
<sequence>MGSQLHDVPTPSDGPERRKPSFKIRRAAPDDLAAVADIGSRVFSATFGHSVTEQQLQTYLDEAYSAAAIAADFADPNKIIIVATGSDGSSEGGARVVVVGFAQLTQGSREPCVEHLPAAIELQRLYVDSAFHGQGVGSVLMQEAERVARGLGCGNIWLGVWEENHRAQAVYAKLGFSKVGKHDFDVGGDIQTDEILVKALA</sequence>
<organism evidence="5 6">
    <name type="scientific">Purpureocillium takamizusanense</name>
    <dbReference type="NCBI Taxonomy" id="2060973"/>
    <lineage>
        <taxon>Eukaryota</taxon>
        <taxon>Fungi</taxon>
        <taxon>Dikarya</taxon>
        <taxon>Ascomycota</taxon>
        <taxon>Pezizomycotina</taxon>
        <taxon>Sordariomycetes</taxon>
        <taxon>Hypocreomycetidae</taxon>
        <taxon>Hypocreales</taxon>
        <taxon>Ophiocordycipitaceae</taxon>
        <taxon>Purpureocillium</taxon>
    </lineage>
</organism>
<evidence type="ECO:0000256" key="2">
    <source>
        <dbReference type="ARBA" id="ARBA00023315"/>
    </source>
</evidence>
<accession>A0A9Q8QS40</accession>
<dbReference type="RefSeq" id="XP_047848246.1">
    <property type="nucleotide sequence ID" value="XM_047992232.1"/>
</dbReference>
<dbReference type="GeneID" id="72072433"/>
<dbReference type="SUPFAM" id="SSF55729">
    <property type="entry name" value="Acyl-CoA N-acyltransferases (Nat)"/>
    <property type="match status" value="1"/>
</dbReference>
<keyword evidence="1" id="KW-0808">Transferase</keyword>
<keyword evidence="6" id="KW-1185">Reference proteome</keyword>
<feature type="domain" description="N-acetyltransferase" evidence="4">
    <location>
        <begin position="22"/>
        <end position="201"/>
    </location>
</feature>
<dbReference type="InterPro" id="IPR050832">
    <property type="entry name" value="Bact_Acetyltransf"/>
</dbReference>
<dbReference type="InterPro" id="IPR016181">
    <property type="entry name" value="Acyl_CoA_acyltransferase"/>
</dbReference>
<dbReference type="CDD" id="cd04301">
    <property type="entry name" value="NAT_SF"/>
    <property type="match status" value="1"/>
</dbReference>
<evidence type="ECO:0000256" key="3">
    <source>
        <dbReference type="SAM" id="MobiDB-lite"/>
    </source>
</evidence>
<dbReference type="OrthoDB" id="9975416at2759"/>
<evidence type="ECO:0000313" key="5">
    <source>
        <dbReference type="EMBL" id="UNI24765.1"/>
    </source>
</evidence>
<dbReference type="PANTHER" id="PTHR43877">
    <property type="entry name" value="AMINOALKYLPHOSPHONATE N-ACETYLTRANSFERASE-RELATED-RELATED"/>
    <property type="match status" value="1"/>
</dbReference>
<dbReference type="GO" id="GO:0016747">
    <property type="term" value="F:acyltransferase activity, transferring groups other than amino-acyl groups"/>
    <property type="evidence" value="ECO:0007669"/>
    <property type="project" value="InterPro"/>
</dbReference>
<dbReference type="EMBL" id="CP086365">
    <property type="protein sequence ID" value="UNI24765.1"/>
    <property type="molecule type" value="Genomic_DNA"/>
</dbReference>
<evidence type="ECO:0000259" key="4">
    <source>
        <dbReference type="PROSITE" id="PS51186"/>
    </source>
</evidence>
<feature type="region of interest" description="Disordered" evidence="3">
    <location>
        <begin position="1"/>
        <end position="22"/>
    </location>
</feature>
<evidence type="ECO:0000256" key="1">
    <source>
        <dbReference type="ARBA" id="ARBA00022679"/>
    </source>
</evidence>
<dbReference type="Pfam" id="PF00583">
    <property type="entry name" value="Acetyltransf_1"/>
    <property type="match status" value="1"/>
</dbReference>
<evidence type="ECO:0000313" key="6">
    <source>
        <dbReference type="Proteomes" id="UP000829364"/>
    </source>
</evidence>
<keyword evidence="2" id="KW-0012">Acyltransferase</keyword>
<reference evidence="5" key="1">
    <citation type="submission" date="2021-11" db="EMBL/GenBank/DDBJ databases">
        <title>Purpureocillium_takamizusanense_genome.</title>
        <authorList>
            <person name="Nguyen N.-H."/>
        </authorList>
    </citation>
    <scope>NUCLEOTIDE SEQUENCE</scope>
    <source>
        <strain evidence="5">PT3</strain>
    </source>
</reference>
<proteinExistence type="predicted"/>
<dbReference type="KEGG" id="ptkz:JDV02_010489"/>
<gene>
    <name evidence="5" type="ORF">JDV02_010489</name>
</gene>
<dbReference type="AlphaFoldDB" id="A0A9Q8QS40"/>
<dbReference type="Proteomes" id="UP000829364">
    <property type="component" value="Chromosome 12"/>
</dbReference>